<gene>
    <name evidence="2" type="ORF">RE431_00420</name>
</gene>
<evidence type="ECO:0008006" key="4">
    <source>
        <dbReference type="Google" id="ProtNLM"/>
    </source>
</evidence>
<name>A0ABU1EL23_9FLAO</name>
<dbReference type="Proteomes" id="UP001257234">
    <property type="component" value="Unassembled WGS sequence"/>
</dbReference>
<accession>A0ABU1EL23</accession>
<protein>
    <recommendedName>
        <fullName evidence="4">DUF304 domain-containing protein</fullName>
    </recommendedName>
</protein>
<proteinExistence type="predicted"/>
<dbReference type="EMBL" id="JAVJIU010000001">
    <property type="protein sequence ID" value="MDR5589083.1"/>
    <property type="molecule type" value="Genomic_DNA"/>
</dbReference>
<keyword evidence="3" id="KW-1185">Reference proteome</keyword>
<reference evidence="3" key="1">
    <citation type="submission" date="2023-07" db="EMBL/GenBank/DDBJ databases">
        <title>Christiangramia sp. SM2212., a novel bacterium of the family Flavobacteriaceae isolated from the sea sediment.</title>
        <authorList>
            <person name="Wang J."/>
            <person name="Zhang X."/>
        </authorList>
    </citation>
    <scope>NUCLEOTIDE SEQUENCE [LARGE SCALE GENOMIC DNA]</scope>
    <source>
        <strain evidence="3">SM2212</strain>
    </source>
</reference>
<organism evidence="2 3">
    <name type="scientific">Christiangramia sediminicola</name>
    <dbReference type="NCBI Taxonomy" id="3073267"/>
    <lineage>
        <taxon>Bacteria</taxon>
        <taxon>Pseudomonadati</taxon>
        <taxon>Bacteroidota</taxon>
        <taxon>Flavobacteriia</taxon>
        <taxon>Flavobacteriales</taxon>
        <taxon>Flavobacteriaceae</taxon>
        <taxon>Christiangramia</taxon>
    </lineage>
</organism>
<dbReference type="RefSeq" id="WP_309559985.1">
    <property type="nucleotide sequence ID" value="NZ_JAVJIU010000001.1"/>
</dbReference>
<feature type="transmembrane region" description="Helical" evidence="1">
    <location>
        <begin position="35"/>
        <end position="53"/>
    </location>
</feature>
<evidence type="ECO:0000313" key="3">
    <source>
        <dbReference type="Proteomes" id="UP001257234"/>
    </source>
</evidence>
<keyword evidence="1" id="KW-1133">Transmembrane helix</keyword>
<comment type="caution">
    <text evidence="2">The sequence shown here is derived from an EMBL/GenBank/DDBJ whole genome shotgun (WGS) entry which is preliminary data.</text>
</comment>
<keyword evidence="1" id="KW-0812">Transmembrane</keyword>
<sequence>MKIRYIKNRITHNFYLGSFMIVAGNIMAFQDTSLGINILWIVAGSLQVYTVFYERKHQYISIQDGTLTRHSIFPKSIKIDEIRKIHKFINTYQIETSNKTLTINKNIIEAESMYRLDDYFKSLKVDATVTV</sequence>
<feature type="transmembrane region" description="Helical" evidence="1">
    <location>
        <begin position="12"/>
        <end position="29"/>
    </location>
</feature>
<evidence type="ECO:0000313" key="2">
    <source>
        <dbReference type="EMBL" id="MDR5589083.1"/>
    </source>
</evidence>
<evidence type="ECO:0000256" key="1">
    <source>
        <dbReference type="SAM" id="Phobius"/>
    </source>
</evidence>
<keyword evidence="1" id="KW-0472">Membrane</keyword>